<dbReference type="Pfam" id="PF06541">
    <property type="entry name" value="ABC_trans_CmpB"/>
    <property type="match status" value="1"/>
</dbReference>
<gene>
    <name evidence="2" type="ORF">SAMN02910280_1746</name>
</gene>
<sequence length="205" mass="23812">MAKIKELLEKQNIQKLFLCFWMYAVLGWCYEVFLETVVYRWGFHNRGNMFGPYCPIYGVGALLFLLCFGWLMKKKDVKWLNIVKPLLIFLGCMAVATLVELAATYILEATTGSWPWQTYARYKYNFQARIALSTSVRFGLGGMLFMYIVQPFFDWLLAKPKKRTLNIITLAVLVIVLTDFIFTKATGYTPKLAEAAMFIHHIFIH</sequence>
<feature type="transmembrane region" description="Helical" evidence="1">
    <location>
        <begin position="165"/>
        <end position="182"/>
    </location>
</feature>
<proteinExistence type="predicted"/>
<dbReference type="Proteomes" id="UP000183461">
    <property type="component" value="Unassembled WGS sequence"/>
</dbReference>
<organism evidence="2 3">
    <name type="scientific">Ruminococcus flavefaciens</name>
    <dbReference type="NCBI Taxonomy" id="1265"/>
    <lineage>
        <taxon>Bacteria</taxon>
        <taxon>Bacillati</taxon>
        <taxon>Bacillota</taxon>
        <taxon>Clostridia</taxon>
        <taxon>Eubacteriales</taxon>
        <taxon>Oscillospiraceae</taxon>
        <taxon>Ruminococcus</taxon>
    </lineage>
</organism>
<evidence type="ECO:0000313" key="2">
    <source>
        <dbReference type="EMBL" id="SFW30691.1"/>
    </source>
</evidence>
<keyword evidence="1" id="KW-0472">Membrane</keyword>
<name>A0A1K1N5R7_RUMFL</name>
<keyword evidence="1" id="KW-1133">Transmembrane helix</keyword>
<dbReference type="EMBL" id="FPIP01000003">
    <property type="protein sequence ID" value="SFW30691.1"/>
    <property type="molecule type" value="Genomic_DNA"/>
</dbReference>
<feature type="transmembrane region" description="Helical" evidence="1">
    <location>
        <begin position="50"/>
        <end position="71"/>
    </location>
</feature>
<keyword evidence="1" id="KW-0812">Transmembrane</keyword>
<evidence type="ECO:0000256" key="1">
    <source>
        <dbReference type="SAM" id="Phobius"/>
    </source>
</evidence>
<evidence type="ECO:0000313" key="3">
    <source>
        <dbReference type="Proteomes" id="UP000183461"/>
    </source>
</evidence>
<dbReference type="RefSeq" id="WP_072300017.1">
    <property type="nucleotide sequence ID" value="NZ_FPIP01000003.1"/>
</dbReference>
<feature type="transmembrane region" description="Helical" evidence="1">
    <location>
        <begin position="126"/>
        <end position="153"/>
    </location>
</feature>
<protein>
    <submittedName>
        <fullName evidence="2">Putative ABC-transporter type IV</fullName>
    </submittedName>
</protein>
<accession>A0A1K1N5R7</accession>
<reference evidence="2 3" key="1">
    <citation type="submission" date="2016-11" db="EMBL/GenBank/DDBJ databases">
        <authorList>
            <person name="Jaros S."/>
            <person name="Januszkiewicz K."/>
            <person name="Wedrychowicz H."/>
        </authorList>
    </citation>
    <scope>NUCLEOTIDE SEQUENCE [LARGE SCALE GENOMIC DNA]</scope>
    <source>
        <strain evidence="2 3">YL228</strain>
    </source>
</reference>
<dbReference type="AlphaFoldDB" id="A0A1K1N5R7"/>
<feature type="transmembrane region" description="Helical" evidence="1">
    <location>
        <begin position="83"/>
        <end position="106"/>
    </location>
</feature>
<feature type="transmembrane region" description="Helical" evidence="1">
    <location>
        <begin position="12"/>
        <end position="30"/>
    </location>
</feature>
<dbReference type="InterPro" id="IPR010540">
    <property type="entry name" value="CmpB_TMEM229"/>
</dbReference>